<name>A0ABU0LZR4_9BACT</name>
<keyword evidence="2" id="KW-0732">Signal</keyword>
<evidence type="ECO:0000313" key="3">
    <source>
        <dbReference type="EMBL" id="MDQ0514093.1"/>
    </source>
</evidence>
<keyword evidence="1" id="KW-1133">Transmembrane helix</keyword>
<feature type="chain" id="PRO_5046864324" evidence="2">
    <location>
        <begin position="25"/>
        <end position="872"/>
    </location>
</feature>
<feature type="signal peptide" evidence="2">
    <location>
        <begin position="1"/>
        <end position="24"/>
    </location>
</feature>
<keyword evidence="1" id="KW-0472">Membrane</keyword>
<sequence>MKKTIKWMRKYLTILFVGNFVSLAFNTLSENNQQSVSTSTKSDKLTFVRQQNNRISLVPNYGVFNASAQITATLQSINELAKKKIEETKDQFPTSHEEDVAKSITFLLDKITSNNRNNKWYKQLSDNLSTILYSNILSGRFLYNSANNQENNQLPIFSYLADNRQKSLLKLDDPNSQPDFVINTLTQDEKSQFAHRFLNKWKTYLTTDSNKNSKSSSSSNKFGMEWYQSIPQSLRPSREYNVPLTEDDYQNLIAALTTTKANSQIILKHSELDQVQKEVEVKLKQKLQTDLASLEKAKTNSNQNKTLFFDTSARTLALNLGTIAQNSPSEEETKEFTANWNTHFSKTGNIHLDSNFFLTNGEIAQASISDLQFKYQNTDGTPNNNPPLEWILILNNAVLKGEYQFSNTSNPAQTTQFILEKIFAIIQKQKITDLINLTPEAANSLRTEFQPNDFQLTPMAMQVLQKLSQLLKLDFEITQVNSDFTAKKDINEFELTIQASLRSYGSAPDNNLSLGSLTKKFIYTIKPDLEDQIINQAPLIVPVWNNSVEIRSENQIQELLAAGNYNQYFDYPNADSNLNYVVTEISFDTANVYVTTAITLKNKYASGYTKKYISTLPITLFIDEAKLNELAKIAAEKINNNFRWAYGDVFDTIFDNAKLNQIFEKVLTITKTAPNFQESAIDKKIEAFLNNYQNELLSQIQKNNSKNNGINQEKINEYYNDLRERLKEALIKIGISLDSNFAKSLFEQIDLTETEALNNQSTQLDPRFLEIINFIENSDKNLDVIRSLNSLLEHFTPKEIVKVLNDTQRTVAYSFTGISSAILLSSIGLIIQGIKIDSQKYRISKSVVIGVGIVLSLISTGGLGYLISLLAG</sequence>
<comment type="caution">
    <text evidence="3">The sequence shown here is derived from an EMBL/GenBank/DDBJ whole genome shotgun (WGS) entry which is preliminary data.</text>
</comment>
<protein>
    <submittedName>
        <fullName evidence="3">Uncharacterized protein</fullName>
    </submittedName>
</protein>
<evidence type="ECO:0000256" key="1">
    <source>
        <dbReference type="SAM" id="Phobius"/>
    </source>
</evidence>
<evidence type="ECO:0000313" key="4">
    <source>
        <dbReference type="Proteomes" id="UP001240643"/>
    </source>
</evidence>
<keyword evidence="4" id="KW-1185">Reference proteome</keyword>
<proteinExistence type="predicted"/>
<reference evidence="3" key="1">
    <citation type="submission" date="2023-07" db="EMBL/GenBank/DDBJ databases">
        <title>Genomic Encyclopedia of Type Strains, Phase IV (KMG-IV): sequencing the most valuable type-strain genomes for metagenomic binning, comparative biology and taxonomic classification.</title>
        <authorList>
            <person name="Goeker M."/>
        </authorList>
    </citation>
    <scope>NUCLEOTIDE SEQUENCE [LARGE SCALE GENOMIC DNA]</scope>
    <source>
        <strain evidence="3">DSM 21204</strain>
    </source>
</reference>
<dbReference type="EMBL" id="JAUSWO010000001">
    <property type="protein sequence ID" value="MDQ0514093.1"/>
    <property type="molecule type" value="Genomic_DNA"/>
</dbReference>
<organism evidence="3 4">
    <name type="scientific">Mycoplasmoides fastidiosum</name>
    <dbReference type="NCBI Taxonomy" id="92758"/>
    <lineage>
        <taxon>Bacteria</taxon>
        <taxon>Bacillati</taxon>
        <taxon>Mycoplasmatota</taxon>
        <taxon>Mycoplasmoidales</taxon>
        <taxon>Mycoplasmoidaceae</taxon>
        <taxon>Mycoplasmoides</taxon>
    </lineage>
</organism>
<gene>
    <name evidence="3" type="ORF">J2Z62_000531</name>
</gene>
<keyword evidence="1" id="KW-0812">Transmembrane</keyword>
<dbReference type="Proteomes" id="UP001240643">
    <property type="component" value="Unassembled WGS sequence"/>
</dbReference>
<evidence type="ECO:0000256" key="2">
    <source>
        <dbReference type="SAM" id="SignalP"/>
    </source>
</evidence>
<dbReference type="RefSeq" id="WP_256547217.1">
    <property type="nucleotide sequence ID" value="NZ_CP101809.1"/>
</dbReference>
<feature type="transmembrane region" description="Helical" evidence="1">
    <location>
        <begin position="846"/>
        <end position="867"/>
    </location>
</feature>
<accession>A0ABU0LZR4</accession>
<feature type="transmembrane region" description="Helical" evidence="1">
    <location>
        <begin position="811"/>
        <end position="834"/>
    </location>
</feature>